<dbReference type="EMBL" id="QLTR01000021">
    <property type="protein sequence ID" value="RAS60536.1"/>
    <property type="molecule type" value="Genomic_DNA"/>
</dbReference>
<keyword evidence="3 7" id="KW-0418">Kinase</keyword>
<evidence type="ECO:0000259" key="5">
    <source>
        <dbReference type="Pfam" id="PF00288"/>
    </source>
</evidence>
<dbReference type="InterPro" id="IPR012363">
    <property type="entry name" value="PduX"/>
</dbReference>
<evidence type="ECO:0000313" key="8">
    <source>
        <dbReference type="Proteomes" id="UP000248729"/>
    </source>
</evidence>
<keyword evidence="1" id="KW-0808">Transferase</keyword>
<gene>
    <name evidence="7" type="ORF">DET48_12141</name>
</gene>
<evidence type="ECO:0000256" key="1">
    <source>
        <dbReference type="ARBA" id="ARBA00022679"/>
    </source>
</evidence>
<evidence type="ECO:0000256" key="2">
    <source>
        <dbReference type="ARBA" id="ARBA00022741"/>
    </source>
</evidence>
<dbReference type="PANTHER" id="PTHR43527">
    <property type="entry name" value="4-DIPHOSPHOCYTIDYL-2-C-METHYL-D-ERYTHRITOL KINASE, CHLOROPLASTIC"/>
    <property type="match status" value="1"/>
</dbReference>
<dbReference type="GO" id="GO:0005524">
    <property type="term" value="F:ATP binding"/>
    <property type="evidence" value="ECO:0007669"/>
    <property type="project" value="UniProtKB-KW"/>
</dbReference>
<name>A0A2J8GML2_VIBDI</name>
<keyword evidence="4" id="KW-0067">ATP-binding</keyword>
<evidence type="ECO:0000256" key="4">
    <source>
        <dbReference type="ARBA" id="ARBA00022840"/>
    </source>
</evidence>
<dbReference type="InterPro" id="IPR013750">
    <property type="entry name" value="GHMP_kinase_C_dom"/>
</dbReference>
<dbReference type="AlphaFoldDB" id="A0A2J8GML2"/>
<dbReference type="Proteomes" id="UP000248729">
    <property type="component" value="Unassembled WGS sequence"/>
</dbReference>
<reference evidence="7 8" key="1">
    <citation type="submission" date="2018-06" db="EMBL/GenBank/DDBJ databases">
        <title>Freshwater and sediment microbial communities from various areas in North America, analyzing microbe dynamics in response to fracking.</title>
        <authorList>
            <person name="Lamendella R."/>
        </authorList>
    </citation>
    <scope>NUCLEOTIDE SEQUENCE [LARGE SCALE GENOMIC DNA]</scope>
    <source>
        <strain evidence="7 8">99A</strain>
    </source>
</reference>
<dbReference type="InterPro" id="IPR006204">
    <property type="entry name" value="GHMP_kinase_N_dom"/>
</dbReference>
<dbReference type="SUPFAM" id="SSF54211">
    <property type="entry name" value="Ribosomal protein S5 domain 2-like"/>
    <property type="match status" value="1"/>
</dbReference>
<dbReference type="RefSeq" id="WP_102941945.1">
    <property type="nucleotide sequence ID" value="NZ_QLTR01000021.1"/>
</dbReference>
<organism evidence="7 8">
    <name type="scientific">Vibrio diazotrophicus</name>
    <dbReference type="NCBI Taxonomy" id="685"/>
    <lineage>
        <taxon>Bacteria</taxon>
        <taxon>Pseudomonadati</taxon>
        <taxon>Pseudomonadota</taxon>
        <taxon>Gammaproteobacteria</taxon>
        <taxon>Vibrionales</taxon>
        <taxon>Vibrionaceae</taxon>
        <taxon>Vibrio</taxon>
    </lineage>
</organism>
<accession>A0A2J8GML2</accession>
<feature type="domain" description="GHMP kinase C-terminal" evidence="6">
    <location>
        <begin position="191"/>
        <end position="255"/>
    </location>
</feature>
<feature type="domain" description="GHMP kinase N-terminal" evidence="5">
    <location>
        <begin position="53"/>
        <end position="122"/>
    </location>
</feature>
<comment type="caution">
    <text evidence="7">The sequence shown here is derived from an EMBL/GenBank/DDBJ whole genome shotgun (WGS) entry which is preliminary data.</text>
</comment>
<evidence type="ECO:0000313" key="7">
    <source>
        <dbReference type="EMBL" id="RAS60536.1"/>
    </source>
</evidence>
<keyword evidence="2" id="KW-0547">Nucleotide-binding</keyword>
<evidence type="ECO:0000259" key="6">
    <source>
        <dbReference type="Pfam" id="PF08544"/>
    </source>
</evidence>
<dbReference type="PANTHER" id="PTHR43527:SF1">
    <property type="entry name" value="L-THREONINE KINASE"/>
    <property type="match status" value="1"/>
</dbReference>
<dbReference type="Pfam" id="PF00288">
    <property type="entry name" value="GHMP_kinases_N"/>
    <property type="match status" value="1"/>
</dbReference>
<dbReference type="PIRSF" id="PIRSF033887">
    <property type="entry name" value="PduX"/>
    <property type="match status" value="1"/>
</dbReference>
<dbReference type="InterPro" id="IPR014721">
    <property type="entry name" value="Ribsml_uS5_D2-typ_fold_subgr"/>
</dbReference>
<evidence type="ECO:0000256" key="3">
    <source>
        <dbReference type="ARBA" id="ARBA00022777"/>
    </source>
</evidence>
<dbReference type="Pfam" id="PF08544">
    <property type="entry name" value="GHMP_kinases_C"/>
    <property type="match status" value="1"/>
</dbReference>
<protein>
    <submittedName>
        <fullName evidence="7">Threonine kinase</fullName>
    </submittedName>
</protein>
<dbReference type="GO" id="GO:0016301">
    <property type="term" value="F:kinase activity"/>
    <property type="evidence" value="ECO:0007669"/>
    <property type="project" value="UniProtKB-KW"/>
</dbReference>
<sequence length="287" mass="31297">MAEASCPASCGELIQGWISGGEKLVSCPIDWFSTVEVSSGLATLSNQRPMMRKALELTLKQLNIPSAESQQLKIDFHSTIPVAKGMASSTADIAATVAATYRYFQCDYTAEHLASLCAQLEPTDSTMFNALTLFDHNQGVVAAQYGSMTNLDVLVLESPIQLDTAAYHKVDHRHSLMSSSLRLDTANTVLADAIKLHNPSQLGRAATASAIESQIILPKPRFEQLLNIVEKHDLYGLNVAHSGSVVGLLFDAKIHDIEHAIFDMENLGIRDCYPHFHQCKMVDGGVR</sequence>
<dbReference type="STRING" id="1348635.GCA_000740015_02843"/>
<proteinExistence type="predicted"/>
<dbReference type="Gene3D" id="3.30.230.10">
    <property type="match status" value="1"/>
</dbReference>
<dbReference type="InterPro" id="IPR020568">
    <property type="entry name" value="Ribosomal_Su5_D2-typ_SF"/>
</dbReference>